<dbReference type="GO" id="GO:0004252">
    <property type="term" value="F:serine-type endopeptidase activity"/>
    <property type="evidence" value="ECO:0007669"/>
    <property type="project" value="InterPro"/>
</dbReference>
<organism evidence="8 9">
    <name type="scientific">Cryptotermes secundus</name>
    <dbReference type="NCBI Taxonomy" id="105785"/>
    <lineage>
        <taxon>Eukaryota</taxon>
        <taxon>Metazoa</taxon>
        <taxon>Ecdysozoa</taxon>
        <taxon>Arthropoda</taxon>
        <taxon>Hexapoda</taxon>
        <taxon>Insecta</taxon>
        <taxon>Pterygota</taxon>
        <taxon>Neoptera</taxon>
        <taxon>Polyneoptera</taxon>
        <taxon>Dictyoptera</taxon>
        <taxon>Blattodea</taxon>
        <taxon>Blattoidea</taxon>
        <taxon>Termitoidae</taxon>
        <taxon>Kalotermitidae</taxon>
        <taxon>Cryptotermitinae</taxon>
        <taxon>Cryptotermes</taxon>
    </lineage>
</organism>
<evidence type="ECO:0000256" key="4">
    <source>
        <dbReference type="ARBA" id="ARBA00023157"/>
    </source>
</evidence>
<evidence type="ECO:0000256" key="6">
    <source>
        <dbReference type="SAM" id="SignalP"/>
    </source>
</evidence>
<dbReference type="PROSITE" id="PS50240">
    <property type="entry name" value="TRYPSIN_DOM"/>
    <property type="match status" value="1"/>
</dbReference>
<dbReference type="STRING" id="105785.A0A2J7RRR3"/>
<dbReference type="CDD" id="cd00190">
    <property type="entry name" value="Tryp_SPc"/>
    <property type="match status" value="1"/>
</dbReference>
<comment type="caution">
    <text evidence="8">The sequence shown here is derived from an EMBL/GenBank/DDBJ whole genome shotgun (WGS) entry which is preliminary data.</text>
</comment>
<feature type="chain" id="PRO_5014349939" description="Peptidase S1 domain-containing protein" evidence="6">
    <location>
        <begin position="21"/>
        <end position="292"/>
    </location>
</feature>
<name>A0A2J7RRR3_9NEOP</name>
<dbReference type="GO" id="GO:0005615">
    <property type="term" value="C:extracellular space"/>
    <property type="evidence" value="ECO:0007669"/>
    <property type="project" value="TreeGrafter"/>
</dbReference>
<dbReference type="GO" id="GO:0006508">
    <property type="term" value="P:proteolysis"/>
    <property type="evidence" value="ECO:0007669"/>
    <property type="project" value="UniProtKB-KW"/>
</dbReference>
<dbReference type="InterPro" id="IPR043504">
    <property type="entry name" value="Peptidase_S1_PA_chymotrypsin"/>
</dbReference>
<dbReference type="SMART" id="SM00020">
    <property type="entry name" value="Tryp_SPc"/>
    <property type="match status" value="1"/>
</dbReference>
<dbReference type="Gene3D" id="2.40.10.10">
    <property type="entry name" value="Trypsin-like serine proteases"/>
    <property type="match status" value="2"/>
</dbReference>
<dbReference type="FunFam" id="2.40.10.10:FF:000002">
    <property type="entry name" value="Transmembrane protease serine"/>
    <property type="match status" value="1"/>
</dbReference>
<dbReference type="InterPro" id="IPR033116">
    <property type="entry name" value="TRYPSIN_SER"/>
</dbReference>
<sequence length="292" mass="31423">MAALTRLPVIYLLLSRLVRTYPSEAFIQNSTSHRQARSGGYPKFPLQEYQPPTCGTRQVAHEPSRAGQPAAKIVGGSIAPYGAYPWQVENSFQHTRISLIITAHQASADMIYLCKNWSLFSQKLSVAVGPYSNDIGLIKVRALSEGGISFNSHVRPICLPELQAKGATGSWCSVTGWGAQRPEDVDSSLSQVLQVAAVPLLDLDTCRRADVYGGRRQSILDSMLCAGSLEGGVDACGGDSGGPLACEINGRFVLTGIVSWGDGCAQKNRPGVYTRVSHYVDWIQVAKKILGA</sequence>
<dbReference type="SUPFAM" id="SSF50494">
    <property type="entry name" value="Trypsin-like serine proteases"/>
    <property type="match status" value="1"/>
</dbReference>
<dbReference type="InterPro" id="IPR001254">
    <property type="entry name" value="Trypsin_dom"/>
</dbReference>
<dbReference type="InterPro" id="IPR050127">
    <property type="entry name" value="Serine_Proteases_S1"/>
</dbReference>
<comment type="similarity">
    <text evidence="5">Belongs to the peptidase S1 family. CLIP subfamily.</text>
</comment>
<protein>
    <recommendedName>
        <fullName evidence="7">Peptidase S1 domain-containing protein</fullName>
    </recommendedName>
</protein>
<dbReference type="PANTHER" id="PTHR24264">
    <property type="entry name" value="TRYPSIN-RELATED"/>
    <property type="match status" value="1"/>
</dbReference>
<keyword evidence="9" id="KW-1185">Reference proteome</keyword>
<dbReference type="Pfam" id="PF00089">
    <property type="entry name" value="Trypsin"/>
    <property type="match status" value="1"/>
</dbReference>
<evidence type="ECO:0000256" key="5">
    <source>
        <dbReference type="ARBA" id="ARBA00024195"/>
    </source>
</evidence>
<keyword evidence="6" id="KW-0732">Signal</keyword>
<evidence type="ECO:0000259" key="7">
    <source>
        <dbReference type="PROSITE" id="PS50240"/>
    </source>
</evidence>
<evidence type="ECO:0000313" key="9">
    <source>
        <dbReference type="Proteomes" id="UP000235965"/>
    </source>
</evidence>
<dbReference type="InParanoid" id="A0A2J7RRR3"/>
<dbReference type="PROSITE" id="PS00135">
    <property type="entry name" value="TRYPSIN_SER"/>
    <property type="match status" value="1"/>
</dbReference>
<keyword evidence="3" id="KW-0720">Serine protease</keyword>
<feature type="signal peptide" evidence="6">
    <location>
        <begin position="1"/>
        <end position="20"/>
    </location>
</feature>
<evidence type="ECO:0000256" key="2">
    <source>
        <dbReference type="ARBA" id="ARBA00022801"/>
    </source>
</evidence>
<gene>
    <name evidence="8" type="ORF">B7P43_G09314</name>
</gene>
<dbReference type="EMBL" id="NEVH01000599">
    <property type="protein sequence ID" value="PNF43514.1"/>
    <property type="molecule type" value="Genomic_DNA"/>
</dbReference>
<evidence type="ECO:0000256" key="1">
    <source>
        <dbReference type="ARBA" id="ARBA00022670"/>
    </source>
</evidence>
<evidence type="ECO:0000313" key="8">
    <source>
        <dbReference type="EMBL" id="PNF43514.1"/>
    </source>
</evidence>
<dbReference type="AlphaFoldDB" id="A0A2J7RRR3"/>
<keyword evidence="4" id="KW-1015">Disulfide bond</keyword>
<dbReference type="Proteomes" id="UP000235965">
    <property type="component" value="Unassembled WGS sequence"/>
</dbReference>
<dbReference type="InterPro" id="IPR009003">
    <property type="entry name" value="Peptidase_S1_PA"/>
</dbReference>
<keyword evidence="2" id="KW-0378">Hydrolase</keyword>
<proteinExistence type="inferred from homology"/>
<accession>A0A2J7RRR3</accession>
<evidence type="ECO:0000256" key="3">
    <source>
        <dbReference type="ARBA" id="ARBA00022825"/>
    </source>
</evidence>
<keyword evidence="1" id="KW-0645">Protease</keyword>
<reference evidence="8 9" key="1">
    <citation type="submission" date="2017-12" db="EMBL/GenBank/DDBJ databases">
        <title>Hemimetabolous genomes reveal molecular basis of termite eusociality.</title>
        <authorList>
            <person name="Harrison M.C."/>
            <person name="Jongepier E."/>
            <person name="Robertson H.M."/>
            <person name="Arning N."/>
            <person name="Bitard-Feildel T."/>
            <person name="Chao H."/>
            <person name="Childers C.P."/>
            <person name="Dinh H."/>
            <person name="Doddapaneni H."/>
            <person name="Dugan S."/>
            <person name="Gowin J."/>
            <person name="Greiner C."/>
            <person name="Han Y."/>
            <person name="Hu H."/>
            <person name="Hughes D.S.T."/>
            <person name="Huylmans A.-K."/>
            <person name="Kemena C."/>
            <person name="Kremer L.P.M."/>
            <person name="Lee S.L."/>
            <person name="Lopez-Ezquerra A."/>
            <person name="Mallet L."/>
            <person name="Monroy-Kuhn J.M."/>
            <person name="Moser A."/>
            <person name="Murali S.C."/>
            <person name="Muzny D.M."/>
            <person name="Otani S."/>
            <person name="Piulachs M.-D."/>
            <person name="Poelchau M."/>
            <person name="Qu J."/>
            <person name="Schaub F."/>
            <person name="Wada-Katsumata A."/>
            <person name="Worley K.C."/>
            <person name="Xie Q."/>
            <person name="Ylla G."/>
            <person name="Poulsen M."/>
            <person name="Gibbs R.A."/>
            <person name="Schal C."/>
            <person name="Richards S."/>
            <person name="Belles X."/>
            <person name="Korb J."/>
            <person name="Bornberg-Bauer E."/>
        </authorList>
    </citation>
    <scope>NUCLEOTIDE SEQUENCE [LARGE SCALE GENOMIC DNA]</scope>
    <source>
        <tissue evidence="8">Whole body</tissue>
    </source>
</reference>
<dbReference type="OrthoDB" id="5979691at2759"/>
<dbReference type="PANTHER" id="PTHR24264:SF54">
    <property type="entry name" value="PEPTIDASE S1 DOMAIN-CONTAINING PROTEIN"/>
    <property type="match status" value="1"/>
</dbReference>
<feature type="domain" description="Peptidase S1" evidence="7">
    <location>
        <begin position="73"/>
        <end position="288"/>
    </location>
</feature>